<feature type="transmembrane region" description="Helical" evidence="10">
    <location>
        <begin position="483"/>
        <end position="505"/>
    </location>
</feature>
<evidence type="ECO:0000256" key="3">
    <source>
        <dbReference type="ARBA" id="ARBA00022448"/>
    </source>
</evidence>
<dbReference type="GO" id="GO:0016020">
    <property type="term" value="C:membrane"/>
    <property type="evidence" value="ECO:0007669"/>
    <property type="project" value="UniProtKB-SubCell"/>
</dbReference>
<evidence type="ECO:0000256" key="4">
    <source>
        <dbReference type="ARBA" id="ARBA00022692"/>
    </source>
</evidence>
<dbReference type="VEuPathDB" id="FungiDB:CH63R_06282"/>
<feature type="transmembrane region" description="Helical" evidence="10">
    <location>
        <begin position="341"/>
        <end position="366"/>
    </location>
</feature>
<evidence type="ECO:0000256" key="7">
    <source>
        <dbReference type="ARBA" id="ARBA00022989"/>
    </source>
</evidence>
<comment type="similarity">
    <text evidence="2">Belongs to the oligopeptide OPT transporter family.</text>
</comment>
<dbReference type="GO" id="GO:0035673">
    <property type="term" value="F:oligopeptide transmembrane transporter activity"/>
    <property type="evidence" value="ECO:0007669"/>
    <property type="project" value="InterPro"/>
</dbReference>
<feature type="transmembrane region" description="Helical" evidence="10">
    <location>
        <begin position="378"/>
        <end position="402"/>
    </location>
</feature>
<evidence type="ECO:0000256" key="2">
    <source>
        <dbReference type="ARBA" id="ARBA00008807"/>
    </source>
</evidence>
<reference evidence="12" key="1">
    <citation type="journal article" date="2017" name="BMC Genomics">
        <title>Gapless genome assembly of Colletotrichum higginsianum reveals chromosome structure and association of transposable elements with secondary metabolite gene clusters.</title>
        <authorList>
            <person name="Dallery J.-F."/>
            <person name="Lapalu N."/>
            <person name="Zampounis A."/>
            <person name="Pigne S."/>
            <person name="Luyten I."/>
            <person name="Amselem J."/>
            <person name="Wittenberg A.H.J."/>
            <person name="Zhou S."/>
            <person name="de Queiroz M.V."/>
            <person name="Robin G.P."/>
            <person name="Auger A."/>
            <person name="Hainaut M."/>
            <person name="Henrissat B."/>
            <person name="Kim K.-T."/>
            <person name="Lee Y.-H."/>
            <person name="Lespinet O."/>
            <person name="Schwartz D.C."/>
            <person name="Thon M.R."/>
            <person name="O'Connell R.J."/>
        </authorList>
    </citation>
    <scope>NUCLEOTIDE SEQUENCE [LARGE SCALE GENOMIC DNA]</scope>
    <source>
        <strain evidence="12">IMI 349063</strain>
    </source>
</reference>
<dbReference type="OrthoDB" id="9986677at2759"/>
<keyword evidence="4 10" id="KW-0812">Transmembrane</keyword>
<dbReference type="Proteomes" id="UP000092177">
    <property type="component" value="Chromosome 4"/>
</dbReference>
<feature type="transmembrane region" description="Helical" evidence="10">
    <location>
        <begin position="414"/>
        <end position="436"/>
    </location>
</feature>
<evidence type="ECO:0000313" key="11">
    <source>
        <dbReference type="EMBL" id="OBR10590.1"/>
    </source>
</evidence>
<dbReference type="NCBIfam" id="TIGR00728">
    <property type="entry name" value="OPT_sfam"/>
    <property type="match status" value="1"/>
</dbReference>
<feature type="transmembrane region" description="Helical" evidence="10">
    <location>
        <begin position="731"/>
        <end position="752"/>
    </location>
</feature>
<feature type="transmembrane region" description="Helical" evidence="10">
    <location>
        <begin position="169"/>
        <end position="187"/>
    </location>
</feature>
<feature type="transmembrane region" description="Helical" evidence="10">
    <location>
        <begin position="552"/>
        <end position="572"/>
    </location>
</feature>
<comment type="subcellular location">
    <subcellularLocation>
        <location evidence="1">Membrane</location>
        <topology evidence="1">Multi-pass membrane protein</topology>
    </subcellularLocation>
</comment>
<dbReference type="InterPro" id="IPR004648">
    <property type="entry name" value="Oligpept_transpt"/>
</dbReference>
<keyword evidence="8 10" id="KW-0472">Membrane</keyword>
<evidence type="ECO:0000256" key="1">
    <source>
        <dbReference type="ARBA" id="ARBA00004141"/>
    </source>
</evidence>
<dbReference type="EMBL" id="LTAN01000004">
    <property type="protein sequence ID" value="OBR10590.1"/>
    <property type="molecule type" value="Genomic_DNA"/>
</dbReference>
<feature type="transmembrane region" description="Helical" evidence="10">
    <location>
        <begin position="773"/>
        <end position="795"/>
    </location>
</feature>
<accession>A0A1B7YF82</accession>
<dbReference type="KEGG" id="chig:CH63R_06282"/>
<evidence type="ECO:0000256" key="10">
    <source>
        <dbReference type="SAM" id="Phobius"/>
    </source>
</evidence>
<keyword evidence="3" id="KW-0813">Transport</keyword>
<dbReference type="NCBIfam" id="TIGR00727">
    <property type="entry name" value="ISP4_OPT"/>
    <property type="match status" value="1"/>
</dbReference>
<protein>
    <submittedName>
        <fullName evidence="11">OPT family small oligopeptide transporter</fullName>
    </submittedName>
</protein>
<feature type="region of interest" description="Disordered" evidence="9">
    <location>
        <begin position="1"/>
        <end position="60"/>
    </location>
</feature>
<dbReference type="Pfam" id="PF03169">
    <property type="entry name" value="OPT"/>
    <property type="match status" value="1"/>
</dbReference>
<evidence type="ECO:0000256" key="8">
    <source>
        <dbReference type="ARBA" id="ARBA00023136"/>
    </source>
</evidence>
<evidence type="ECO:0000256" key="9">
    <source>
        <dbReference type="SAM" id="MobiDB-lite"/>
    </source>
</evidence>
<feature type="transmembrane region" description="Helical" evidence="10">
    <location>
        <begin position="837"/>
        <end position="860"/>
    </location>
</feature>
<evidence type="ECO:0000256" key="6">
    <source>
        <dbReference type="ARBA" id="ARBA00022927"/>
    </source>
</evidence>
<keyword evidence="12" id="KW-1185">Reference proteome</keyword>
<keyword evidence="5" id="KW-0571">Peptide transport</keyword>
<dbReference type="InterPro" id="IPR004813">
    <property type="entry name" value="OPT"/>
</dbReference>
<name>A0A1B7YF82_COLHI</name>
<gene>
    <name evidence="11" type="ORF">CH63R_06282</name>
</gene>
<feature type="transmembrane region" description="Helical" evidence="10">
    <location>
        <begin position="807"/>
        <end position="825"/>
    </location>
</feature>
<proteinExistence type="inferred from homology"/>
<organism evidence="11 12">
    <name type="scientific">Colletotrichum higginsianum (strain IMI 349063)</name>
    <name type="common">Crucifer anthracnose fungus</name>
    <dbReference type="NCBI Taxonomy" id="759273"/>
    <lineage>
        <taxon>Eukaryota</taxon>
        <taxon>Fungi</taxon>
        <taxon>Dikarya</taxon>
        <taxon>Ascomycota</taxon>
        <taxon>Pezizomycotina</taxon>
        <taxon>Sordariomycetes</taxon>
        <taxon>Hypocreomycetidae</taxon>
        <taxon>Glomerellales</taxon>
        <taxon>Glomerellaceae</taxon>
        <taxon>Colletotrichum</taxon>
        <taxon>Colletotrichum destructivum species complex</taxon>
    </lineage>
</organism>
<feature type="compositionally biased region" description="Basic and acidic residues" evidence="9">
    <location>
        <begin position="36"/>
        <end position="45"/>
    </location>
</feature>
<dbReference type="RefSeq" id="XP_018159107.1">
    <property type="nucleotide sequence ID" value="XM_018301257.1"/>
</dbReference>
<dbReference type="GO" id="GO:0015031">
    <property type="term" value="P:protein transport"/>
    <property type="evidence" value="ECO:0007669"/>
    <property type="project" value="UniProtKB-KW"/>
</dbReference>
<sequence>MNCALFPSLRSTRGRVHSPPATMSGKVESTGGEEPTPARDEDIEKIPAQVNHNPEQKISDQISHEKLEELAPNGEGEYILGKINEMSEEEALEIVEESVEFFKDDWNFPSDMRERMKKLLEGPKAYGEHYDRDLRIDAVMIRYSSPYPGVRAVAEILDDQSVPIETFRAYFLGIGWAIIGTFISTFFNSRFPSITLSGQVIQILLFPCAKFLEFALPDWGVTVRGTRHSLNPGPWNFKEQMFATITYNIAIYTTNSYGMILVQKSPVYYGLGFVDFGYQLMLTLFVQLMGMGFAGYLRRFSVYPVKALWPTILPTIAMNRALTRPEPRERINGWTISRYKFFYVCTICMFFYYWLPGYLFTALATFNWMTWVSPENVTLAIITGSSLGLGLFNPVTTFDWNVATSSYAALAQPFFATCTMYCGAIVGGGIILGIYYTNMYNTAYLPINSSSPFANDGTPYVVQNVVVNNQLNETLYQEYSPPFYSAGYLLTVGANYCFYPVYFLYIMGNQWKTISAAYVDFYKGLRHGKGNYEGAMDVHSRLMANYGEVPDWWFLVILVGAIVVSVVFLNIYPLDTPVWLVFLMIAINLVFAVPLSFLSATTGTNLGLGALIQVITGYMLPGNTNAFLFSQTLGSWALAGYGDNYVQDQKMAHYTKIAPRAVFRSQIGTIVITCFVAVATQNFILENVKGLCTPTQMSRFTCANDGAPLYANSLMWGLLGSERMFVSFYPILKWCFLMGTVIAVVFLVGQGYGPRYLPGVRETLRRKLSPRTFARLDKTLFPFVASLLWLNPVLVIQGIQHWAPSNLSYKTPGFILGYIFMYWLPRHRLAWWEKYNYVLSAALTAGVAVSALVMFFAVGYNPVSLKWWGNTVSGAGVDGRQIGILPIPERGYFGPERGSFPT</sequence>
<dbReference type="GeneID" id="28865364"/>
<dbReference type="PANTHER" id="PTHR22601">
    <property type="entry name" value="ISP4 LIKE PROTEIN"/>
    <property type="match status" value="1"/>
</dbReference>
<feature type="transmembrane region" description="Helical" evidence="10">
    <location>
        <begin position="667"/>
        <end position="685"/>
    </location>
</feature>
<feature type="transmembrane region" description="Helical" evidence="10">
    <location>
        <begin position="578"/>
        <end position="598"/>
    </location>
</feature>
<evidence type="ECO:0000256" key="5">
    <source>
        <dbReference type="ARBA" id="ARBA00022856"/>
    </source>
</evidence>
<dbReference type="AlphaFoldDB" id="A0A1B7YF82"/>
<keyword evidence="7 10" id="KW-1133">Transmembrane helix</keyword>
<evidence type="ECO:0000313" key="12">
    <source>
        <dbReference type="Proteomes" id="UP000092177"/>
    </source>
</evidence>
<keyword evidence="6" id="KW-0653">Protein transport</keyword>
<comment type="caution">
    <text evidence="11">The sequence shown here is derived from an EMBL/GenBank/DDBJ whole genome shotgun (WGS) entry which is preliminary data.</text>
</comment>
<feature type="transmembrane region" description="Helical" evidence="10">
    <location>
        <begin position="276"/>
        <end position="297"/>
    </location>
</feature>